<dbReference type="EMBL" id="CP092621">
    <property type="protein sequence ID" value="UMM17425.1"/>
    <property type="molecule type" value="Genomic_DNA"/>
</dbReference>
<dbReference type="Proteomes" id="UP000827892">
    <property type="component" value="Chromosome II"/>
</dbReference>
<evidence type="ECO:0000259" key="2">
    <source>
        <dbReference type="Pfam" id="PF02932"/>
    </source>
</evidence>
<protein>
    <recommendedName>
        <fullName evidence="2">Neurotransmitter-gated ion-channel transmembrane domain-containing protein</fullName>
    </recommendedName>
</protein>
<gene>
    <name evidence="3" type="ORF">L3Y34_017851</name>
    <name evidence="4" type="ORF">L5515_013979</name>
</gene>
<name>A0AAE9DKF5_CAEBR</name>
<dbReference type="InterPro" id="IPR036719">
    <property type="entry name" value="Neuro-gated_channel_TM_sf"/>
</dbReference>
<keyword evidence="1" id="KW-0812">Transmembrane</keyword>
<keyword evidence="1" id="KW-1133">Transmembrane helix</keyword>
<feature type="domain" description="Neurotransmitter-gated ion-channel transmembrane" evidence="2">
    <location>
        <begin position="20"/>
        <end position="76"/>
    </location>
</feature>
<dbReference type="SUPFAM" id="SSF90112">
    <property type="entry name" value="Neurotransmitter-gated ion-channel transmembrane pore"/>
    <property type="match status" value="1"/>
</dbReference>
<dbReference type="Gene3D" id="1.20.58.390">
    <property type="entry name" value="Neurotransmitter-gated ion-channel transmembrane domain"/>
    <property type="match status" value="1"/>
</dbReference>
<dbReference type="FunFam" id="1.20.58.390:FF:000153">
    <property type="entry name" value="Acetylcholine receptor subunit alpha-type acr-7"/>
    <property type="match status" value="1"/>
</dbReference>
<dbReference type="Pfam" id="PF02932">
    <property type="entry name" value="Neur_chan_memb"/>
    <property type="match status" value="1"/>
</dbReference>
<evidence type="ECO:0000313" key="5">
    <source>
        <dbReference type="Proteomes" id="UP000827892"/>
    </source>
</evidence>
<dbReference type="AlphaFoldDB" id="A0AAE9DKF5"/>
<evidence type="ECO:0000313" key="6">
    <source>
        <dbReference type="Proteomes" id="UP000829354"/>
    </source>
</evidence>
<dbReference type="Proteomes" id="UP000829354">
    <property type="component" value="Chromosome II"/>
</dbReference>
<reference evidence="4 6" key="1">
    <citation type="submission" date="2022-04" db="EMBL/GenBank/DDBJ databases">
        <title>Chromosome-level reference genomes for two strains of Caenorhabditis briggsae: an improved platform for comparative genomics.</title>
        <authorList>
            <person name="Stevens L."/>
            <person name="Andersen E."/>
        </authorList>
    </citation>
    <scope>NUCLEOTIDE SEQUENCE [LARGE SCALE GENOMIC DNA]</scope>
    <source>
        <strain evidence="4">VX34</strain>
        <tissue evidence="4">Whole-organism</tissue>
    </source>
</reference>
<organism evidence="3 5">
    <name type="scientific">Caenorhabditis briggsae</name>
    <dbReference type="NCBI Taxonomy" id="6238"/>
    <lineage>
        <taxon>Eukaryota</taxon>
        <taxon>Metazoa</taxon>
        <taxon>Ecdysozoa</taxon>
        <taxon>Nematoda</taxon>
        <taxon>Chromadorea</taxon>
        <taxon>Rhabditida</taxon>
        <taxon>Rhabditina</taxon>
        <taxon>Rhabditomorpha</taxon>
        <taxon>Rhabditoidea</taxon>
        <taxon>Rhabditidae</taxon>
        <taxon>Peloderinae</taxon>
        <taxon>Caenorhabditis</taxon>
    </lineage>
</organism>
<sequence length="89" mass="10521">MRACERTLREDGSELANVLVTIIKMYEVMVTQVERIRQRIALKRKRKDIQDEWKFAAQAVDRFCLIIFTIVFIICCSIFVFIPPIKILD</sequence>
<evidence type="ECO:0000313" key="4">
    <source>
        <dbReference type="EMBL" id="UMM17425.1"/>
    </source>
</evidence>
<evidence type="ECO:0000313" key="3">
    <source>
        <dbReference type="EMBL" id="ULU05460.1"/>
    </source>
</evidence>
<keyword evidence="1" id="KW-0472">Membrane</keyword>
<evidence type="ECO:0000256" key="1">
    <source>
        <dbReference type="SAM" id="Phobius"/>
    </source>
</evidence>
<dbReference type="GO" id="GO:0006811">
    <property type="term" value="P:monoatomic ion transport"/>
    <property type="evidence" value="ECO:0007669"/>
    <property type="project" value="InterPro"/>
</dbReference>
<dbReference type="EMBL" id="CP090892">
    <property type="protein sequence ID" value="ULU05460.1"/>
    <property type="molecule type" value="Genomic_DNA"/>
</dbReference>
<proteinExistence type="predicted"/>
<dbReference type="InterPro" id="IPR006029">
    <property type="entry name" value="Neurotrans-gated_channel_TM"/>
</dbReference>
<dbReference type="GO" id="GO:0016020">
    <property type="term" value="C:membrane"/>
    <property type="evidence" value="ECO:0007669"/>
    <property type="project" value="InterPro"/>
</dbReference>
<accession>A0AAE9DKF5</accession>
<dbReference type="InterPro" id="IPR038050">
    <property type="entry name" value="Neuro_actylchol_rec"/>
</dbReference>
<reference evidence="3 5" key="2">
    <citation type="submission" date="2022-05" db="EMBL/GenBank/DDBJ databases">
        <title>Chromosome-level reference genomes for two strains of Caenorhabditis briggsae: an improved platform for comparative genomics.</title>
        <authorList>
            <person name="Stevens L."/>
            <person name="Andersen E.C."/>
        </authorList>
    </citation>
    <scope>NUCLEOTIDE SEQUENCE [LARGE SCALE GENOMIC DNA]</scope>
    <source>
        <strain evidence="3">QX1410_ONT</strain>
        <tissue evidence="3">Whole-organism</tissue>
    </source>
</reference>
<keyword evidence="6" id="KW-1185">Reference proteome</keyword>
<feature type="transmembrane region" description="Helical" evidence="1">
    <location>
        <begin position="63"/>
        <end position="82"/>
    </location>
</feature>